<evidence type="ECO:0000259" key="2">
    <source>
        <dbReference type="Pfam" id="PF13231"/>
    </source>
</evidence>
<feature type="transmembrane region" description="Helical" evidence="1">
    <location>
        <begin position="266"/>
        <end position="285"/>
    </location>
</feature>
<reference evidence="4" key="1">
    <citation type="journal article" date="2019" name="PLoS Negl. Trop. Dis.">
        <title>Revisiting the worldwide diversity of Leptospira species in the environment.</title>
        <authorList>
            <person name="Vincent A.T."/>
            <person name="Schiettekatte O."/>
            <person name="Bourhy P."/>
            <person name="Veyrier F.J."/>
            <person name="Picardeau M."/>
        </authorList>
    </citation>
    <scope>NUCLEOTIDE SEQUENCE [LARGE SCALE GENOMIC DNA]</scope>
    <source>
        <strain evidence="4">201601955</strain>
    </source>
</reference>
<organism evidence="3 4">
    <name type="scientific">Leptospira vanthielii</name>
    <dbReference type="NCBI Taxonomy" id="293085"/>
    <lineage>
        <taxon>Bacteria</taxon>
        <taxon>Pseudomonadati</taxon>
        <taxon>Spirochaetota</taxon>
        <taxon>Spirochaetia</taxon>
        <taxon>Leptospirales</taxon>
        <taxon>Leptospiraceae</taxon>
        <taxon>Leptospira</taxon>
    </lineage>
</organism>
<feature type="transmembrane region" description="Helical" evidence="1">
    <location>
        <begin position="367"/>
        <end position="385"/>
    </location>
</feature>
<evidence type="ECO:0000256" key="1">
    <source>
        <dbReference type="SAM" id="Phobius"/>
    </source>
</evidence>
<feature type="domain" description="Glycosyltransferase RgtA/B/C/D-like" evidence="2">
    <location>
        <begin position="189"/>
        <end position="277"/>
    </location>
</feature>
<comment type="caution">
    <text evidence="3">The sequence shown here is derived from an EMBL/GenBank/DDBJ whole genome shotgun (WGS) entry which is preliminary data.</text>
</comment>
<feature type="transmembrane region" description="Helical" evidence="1">
    <location>
        <begin position="392"/>
        <end position="408"/>
    </location>
</feature>
<feature type="transmembrane region" description="Helical" evidence="1">
    <location>
        <begin position="197"/>
        <end position="214"/>
    </location>
</feature>
<feature type="transmembrane region" description="Helical" evidence="1">
    <location>
        <begin position="439"/>
        <end position="457"/>
    </location>
</feature>
<evidence type="ECO:0000313" key="3">
    <source>
        <dbReference type="EMBL" id="TGM60649.1"/>
    </source>
</evidence>
<dbReference type="InterPro" id="IPR038731">
    <property type="entry name" value="RgtA/B/C-like"/>
</dbReference>
<keyword evidence="4" id="KW-1185">Reference proteome</keyword>
<feature type="transmembrane region" description="Helical" evidence="1">
    <location>
        <begin position="167"/>
        <end position="185"/>
    </location>
</feature>
<feature type="transmembrane region" description="Helical" evidence="1">
    <location>
        <begin position="30"/>
        <end position="48"/>
    </location>
</feature>
<feature type="transmembrane region" description="Helical" evidence="1">
    <location>
        <begin position="234"/>
        <end position="254"/>
    </location>
</feature>
<accession>A0ABY2NSR0</accession>
<name>A0ABY2NSR0_9LEPT</name>
<feature type="transmembrane region" description="Helical" evidence="1">
    <location>
        <begin position="68"/>
        <end position="86"/>
    </location>
</feature>
<sequence>MFKFNFISVLFFLVITGIQFLSYCKLITNAYVIVVLFLSLVFTSAFYFKDLKYFFNNFRVKLENRFHILFFIILIMLLIQALVYPPNNWDSMTYHMSRIVYWMNNQSIDYFLTSNARKNILSPGAEILIMIPQIIFNSDRFANLLQTYGLVLVFYSNLNSAKLLNPFVDHITSFFIGFSSIAFPMSLMQASSTQNDLIAAGFTCLSVYNLLLVAKDSPSTQNWIQLGISLGLTYLIKPTGIIVFVPIAFYLVIFYTKRIFNNGASFLRLALSIFFFLLIVLPDSVRKYNSTGSFFGNRMEVSSFSEPITPKLFSSLKAIFYHIPVPSLCKTELYQYVNAKVGVVGSIDSDPCLNASIIHEDYIGNPIHIFLLFSLTIFFLFKVFYSREKSKFILVVPIVTWIFFHIVVKDQIWISRLHTPIFSVMPLSFIILKRRELKIAQTFLIFLLFGFGVYYLLNNSSRKLSDLNSFSNNREIKYYENRPELMHLHNAIGKQLNSSMCKSLGLVLGEDSWDYPIIWNAYKSGIAIGEVIQISDAENYCAIYSEFADFKSENFVRIDNLFLKRKSIRVDRTTNTFGD</sequence>
<keyword evidence="1" id="KW-0472">Membrane</keyword>
<gene>
    <name evidence="3" type="ORF">EHQ95_01880</name>
</gene>
<keyword evidence="1" id="KW-1133">Transmembrane helix</keyword>
<dbReference type="Proteomes" id="UP000298112">
    <property type="component" value="Unassembled WGS sequence"/>
</dbReference>
<dbReference type="EMBL" id="RQHF01000008">
    <property type="protein sequence ID" value="TGM60649.1"/>
    <property type="molecule type" value="Genomic_DNA"/>
</dbReference>
<dbReference type="Pfam" id="PF13231">
    <property type="entry name" value="PMT_2"/>
    <property type="match status" value="1"/>
</dbReference>
<proteinExistence type="predicted"/>
<evidence type="ECO:0000313" key="4">
    <source>
        <dbReference type="Proteomes" id="UP000298112"/>
    </source>
</evidence>
<keyword evidence="1" id="KW-0812">Transmembrane</keyword>
<protein>
    <recommendedName>
        <fullName evidence="2">Glycosyltransferase RgtA/B/C/D-like domain-containing protein</fullName>
    </recommendedName>
</protein>